<evidence type="ECO:0000256" key="1">
    <source>
        <dbReference type="ARBA" id="ARBA00008857"/>
    </source>
</evidence>
<evidence type="ECO:0000256" key="3">
    <source>
        <dbReference type="ARBA" id="ARBA00023125"/>
    </source>
</evidence>
<protein>
    <submittedName>
        <fullName evidence="6">Site-specific integrase</fullName>
    </submittedName>
</protein>
<gene>
    <name evidence="6" type="ORF">K3148_07090</name>
</gene>
<evidence type="ECO:0000259" key="5">
    <source>
        <dbReference type="PROSITE" id="PS51898"/>
    </source>
</evidence>
<proteinExistence type="inferred from homology"/>
<accession>A0ABX8ZI03</accession>
<dbReference type="SUPFAM" id="SSF56349">
    <property type="entry name" value="DNA breaking-rejoining enzymes"/>
    <property type="match status" value="1"/>
</dbReference>
<sequence length="436" mass="47415">MAAEMLAQYRRELTEEGGGQRAAQIAFKLAKEAGFKGAGGGLARLVQRARIASTEVWQRRLVSDYGARPGDPLFEAALDAPQKPSEGHFEDAQGLTLSDLISAYRAAKWAELKRSTQNTYSRVFDTFLALLGDHTKLAAIDRQKAREFFEAVKAIPKGYGKGKRWEGVTLPAAIEMAKREGLPTLSPKTINSNYMGAVAALFRWAEREDLVAKSPFQSLRVKDPVAAKDKRDPFTLAQLATLFAGEPWASGDTSPSGHPSRYWLPLIALFQGMRRGEIAQLQTAAFRMEDGVHVMDVRGSLKNANAYRTLPVHPELVRLGLLSHVKARKELGMERLFDSGQDAADKWGDKAGDWFGRLVKAHRFEGKGLGLHALRHSFEDALRRAGLHGTPIGAALAGRKGGDPVAGAYGKGFAARQLAEAIAKVSYPGVAVGTEA</sequence>
<keyword evidence="3" id="KW-0238">DNA-binding</keyword>
<dbReference type="InterPro" id="IPR011010">
    <property type="entry name" value="DNA_brk_join_enz"/>
</dbReference>
<dbReference type="PANTHER" id="PTHR30349:SF41">
    <property type="entry name" value="INTEGRASE_RECOMBINASE PROTEIN MJ0367-RELATED"/>
    <property type="match status" value="1"/>
</dbReference>
<keyword evidence="2" id="KW-0229">DNA integration</keyword>
<dbReference type="InterPro" id="IPR002104">
    <property type="entry name" value="Integrase_catalytic"/>
</dbReference>
<reference evidence="6 7" key="1">
    <citation type="submission" date="2021-08" db="EMBL/GenBank/DDBJ databases">
        <title>Comparative Genomics Analysis of the Genus Qipengyuania Reveals Extensive Genetic Diversity and Metabolic Versatility, Including the Description of Fifteen Novel Species.</title>
        <authorList>
            <person name="Liu Y."/>
        </authorList>
    </citation>
    <scope>NUCLEOTIDE SEQUENCE [LARGE SCALE GENOMIC DNA]</scope>
    <source>
        <strain evidence="6 7">1NDH13</strain>
    </source>
</reference>
<evidence type="ECO:0000256" key="2">
    <source>
        <dbReference type="ARBA" id="ARBA00022908"/>
    </source>
</evidence>
<dbReference type="InterPro" id="IPR013762">
    <property type="entry name" value="Integrase-like_cat_sf"/>
</dbReference>
<dbReference type="Proteomes" id="UP000824281">
    <property type="component" value="Chromosome"/>
</dbReference>
<organism evidence="6 7">
    <name type="scientific">Qipengyuania aurantiaca</name>
    <dbReference type="NCBI Taxonomy" id="2867233"/>
    <lineage>
        <taxon>Bacteria</taxon>
        <taxon>Pseudomonadati</taxon>
        <taxon>Pseudomonadota</taxon>
        <taxon>Alphaproteobacteria</taxon>
        <taxon>Sphingomonadales</taxon>
        <taxon>Erythrobacteraceae</taxon>
        <taxon>Qipengyuania</taxon>
    </lineage>
</organism>
<dbReference type="CDD" id="cd01184">
    <property type="entry name" value="INT_C_like_1"/>
    <property type="match status" value="1"/>
</dbReference>
<dbReference type="Gene3D" id="1.10.150.130">
    <property type="match status" value="1"/>
</dbReference>
<keyword evidence="4" id="KW-0233">DNA recombination</keyword>
<evidence type="ECO:0000256" key="4">
    <source>
        <dbReference type="ARBA" id="ARBA00023172"/>
    </source>
</evidence>
<comment type="similarity">
    <text evidence="1">Belongs to the 'phage' integrase family.</text>
</comment>
<dbReference type="EMBL" id="CP081295">
    <property type="protein sequence ID" value="QZD88640.1"/>
    <property type="molecule type" value="Genomic_DNA"/>
</dbReference>
<name>A0ABX8ZI03_9SPHN</name>
<dbReference type="PROSITE" id="PS51898">
    <property type="entry name" value="TYR_RECOMBINASE"/>
    <property type="match status" value="1"/>
</dbReference>
<dbReference type="PANTHER" id="PTHR30349">
    <property type="entry name" value="PHAGE INTEGRASE-RELATED"/>
    <property type="match status" value="1"/>
</dbReference>
<keyword evidence="7" id="KW-1185">Reference proteome</keyword>
<dbReference type="Gene3D" id="1.10.443.10">
    <property type="entry name" value="Intergrase catalytic core"/>
    <property type="match status" value="1"/>
</dbReference>
<evidence type="ECO:0000313" key="7">
    <source>
        <dbReference type="Proteomes" id="UP000824281"/>
    </source>
</evidence>
<dbReference type="InterPro" id="IPR010998">
    <property type="entry name" value="Integrase_recombinase_N"/>
</dbReference>
<dbReference type="InterPro" id="IPR050090">
    <property type="entry name" value="Tyrosine_recombinase_XerCD"/>
</dbReference>
<dbReference type="RefSeq" id="WP_221424171.1">
    <property type="nucleotide sequence ID" value="NZ_CP081295.1"/>
</dbReference>
<evidence type="ECO:0000313" key="6">
    <source>
        <dbReference type="EMBL" id="QZD88640.1"/>
    </source>
</evidence>
<feature type="domain" description="Tyr recombinase" evidence="5">
    <location>
        <begin position="229"/>
        <end position="423"/>
    </location>
</feature>